<feature type="compositionally biased region" description="Basic residues" evidence="1">
    <location>
        <begin position="136"/>
        <end position="149"/>
    </location>
</feature>
<evidence type="ECO:0000313" key="3">
    <source>
        <dbReference type="Proteomes" id="UP001075354"/>
    </source>
</evidence>
<evidence type="ECO:0000256" key="1">
    <source>
        <dbReference type="SAM" id="MobiDB-lite"/>
    </source>
</evidence>
<feature type="compositionally biased region" description="Basic and acidic residues" evidence="1">
    <location>
        <begin position="79"/>
        <end position="89"/>
    </location>
</feature>
<dbReference type="PANTHER" id="PTHR34769:SF1">
    <property type="entry name" value="RNA POLYMERASE I AND III SUBUNIT D"/>
    <property type="match status" value="1"/>
</dbReference>
<keyword evidence="3" id="KW-1185">Reference proteome</keyword>
<gene>
    <name evidence="2" type="ORF">ONE63_001156</name>
</gene>
<proteinExistence type="predicted"/>
<comment type="caution">
    <text evidence="2">The sequence shown here is derived from an EMBL/GenBank/DDBJ whole genome shotgun (WGS) entry which is preliminary data.</text>
</comment>
<dbReference type="InterPro" id="IPR038948">
    <property type="entry name" value="POLR1D-like"/>
</dbReference>
<reference evidence="2" key="1">
    <citation type="submission" date="2022-12" db="EMBL/GenBank/DDBJ databases">
        <title>Chromosome-level genome assembly of the bean flower thrips Megalurothrips usitatus.</title>
        <authorList>
            <person name="Ma L."/>
            <person name="Liu Q."/>
            <person name="Li H."/>
            <person name="Cai W."/>
        </authorList>
    </citation>
    <scope>NUCLEOTIDE SEQUENCE</scope>
    <source>
        <strain evidence="2">Cailab_2022a</strain>
    </source>
</reference>
<dbReference type="EMBL" id="JAPTSV010000010">
    <property type="protein sequence ID" value="KAJ1523277.1"/>
    <property type="molecule type" value="Genomic_DNA"/>
</dbReference>
<feature type="compositionally biased region" description="Basic and acidic residues" evidence="1">
    <location>
        <begin position="97"/>
        <end position="111"/>
    </location>
</feature>
<organism evidence="2 3">
    <name type="scientific">Megalurothrips usitatus</name>
    <name type="common">bean blossom thrips</name>
    <dbReference type="NCBI Taxonomy" id="439358"/>
    <lineage>
        <taxon>Eukaryota</taxon>
        <taxon>Metazoa</taxon>
        <taxon>Ecdysozoa</taxon>
        <taxon>Arthropoda</taxon>
        <taxon>Hexapoda</taxon>
        <taxon>Insecta</taxon>
        <taxon>Pterygota</taxon>
        <taxon>Neoptera</taxon>
        <taxon>Paraneoptera</taxon>
        <taxon>Thysanoptera</taxon>
        <taxon>Terebrantia</taxon>
        <taxon>Thripoidea</taxon>
        <taxon>Thripidae</taxon>
        <taxon>Megalurothrips</taxon>
    </lineage>
</organism>
<protein>
    <submittedName>
        <fullName evidence="2">Uncharacterized protein</fullName>
    </submittedName>
</protein>
<dbReference type="Proteomes" id="UP001075354">
    <property type="component" value="Chromosome 10"/>
</dbReference>
<dbReference type="AlphaFoldDB" id="A0AAV7XC86"/>
<accession>A0AAV7XC86</accession>
<sequence>MDEEELERLAAEELLREAKQGAARAVIHGALGWKKDSAPRTNKRFLTTTLANTMQYNYRRSRSRSRSSSPRHKYRRRSKEGSPSHEPSHRDKRHHSSKEQSHRKEREQKRESKSRRGINDVGQYSKKYVKDEDPGKRKHDKSKRSHSRY</sequence>
<name>A0AAV7XC86_9NEOP</name>
<feature type="region of interest" description="Disordered" evidence="1">
    <location>
        <begin position="31"/>
        <end position="149"/>
    </location>
</feature>
<dbReference type="PANTHER" id="PTHR34769">
    <property type="entry name" value="RCG42593, ISOFORM CRA_A"/>
    <property type="match status" value="1"/>
</dbReference>
<feature type="compositionally biased region" description="Polar residues" evidence="1">
    <location>
        <begin position="44"/>
        <end position="58"/>
    </location>
</feature>
<evidence type="ECO:0000313" key="2">
    <source>
        <dbReference type="EMBL" id="KAJ1523277.1"/>
    </source>
</evidence>
<feature type="compositionally biased region" description="Basic residues" evidence="1">
    <location>
        <begin position="59"/>
        <end position="78"/>
    </location>
</feature>